<dbReference type="PANTHER" id="PTHR33434:SF2">
    <property type="entry name" value="FATTY ACID-BINDING PROTEIN TM_1468"/>
    <property type="match status" value="1"/>
</dbReference>
<dbReference type="PANTHER" id="PTHR33434">
    <property type="entry name" value="DEGV DOMAIN-CONTAINING PROTEIN DR_1986-RELATED"/>
    <property type="match status" value="1"/>
</dbReference>
<name>A0A1X6XHZ1_9MICO</name>
<evidence type="ECO:0000313" key="4">
    <source>
        <dbReference type="Proteomes" id="UP000196581"/>
    </source>
</evidence>
<dbReference type="Gene3D" id="3.40.50.10170">
    <property type="match status" value="1"/>
</dbReference>
<protein>
    <submittedName>
        <fullName evidence="3">DegV family protein</fullName>
    </submittedName>
</protein>
<evidence type="ECO:0000256" key="2">
    <source>
        <dbReference type="SAM" id="MobiDB-lite"/>
    </source>
</evidence>
<dbReference type="EMBL" id="FWFF01000014">
    <property type="protein sequence ID" value="SLM98147.1"/>
    <property type="molecule type" value="Genomic_DNA"/>
</dbReference>
<gene>
    <name evidence="3" type="ORF">FM105_08320</name>
</gene>
<dbReference type="InterPro" id="IPR050270">
    <property type="entry name" value="DegV_domain_contain"/>
</dbReference>
<sequence length="328" mass="33946">MARRRLDVPRTRPTMSAAGAAPHGRRRRPGEDDGASGIGLIVDSTVLLTPDERARISHVLEGRFAVVPLSVIVDDVEHVDGELAASALCEAMVGGARVSTSMPTVHAFTEAFHRLRELGSDHIIVLTLSAALSGTHGSAEAAGAQLDVPVTVIDTRTTSAAAGGAALVIVDGVSEGRGPAALRSAAEDYLRDETFVVFCPATLEHLERGGRIGRAASLLGRALSIVPVLGLRDGLVDATARVRTVRKAHARMITDALAAARAMGSADVTVLVSEGSLDDADDAAREVHARMEEAARAEGWGISADVLSPVLTAHVGPGAVGIVVRGRS</sequence>
<keyword evidence="1" id="KW-0446">Lipid-binding</keyword>
<dbReference type="PROSITE" id="PS51482">
    <property type="entry name" value="DEGV"/>
    <property type="match status" value="1"/>
</dbReference>
<evidence type="ECO:0000256" key="1">
    <source>
        <dbReference type="ARBA" id="ARBA00023121"/>
    </source>
</evidence>
<dbReference type="InterPro" id="IPR043168">
    <property type="entry name" value="DegV_C"/>
</dbReference>
<dbReference type="Gene3D" id="3.30.1180.10">
    <property type="match status" value="1"/>
</dbReference>
<dbReference type="NCBIfam" id="TIGR00762">
    <property type="entry name" value="DegV"/>
    <property type="match status" value="1"/>
</dbReference>
<dbReference type="SUPFAM" id="SSF82549">
    <property type="entry name" value="DAK1/DegV-like"/>
    <property type="match status" value="1"/>
</dbReference>
<evidence type="ECO:0000313" key="3">
    <source>
        <dbReference type="EMBL" id="SLM98147.1"/>
    </source>
</evidence>
<reference evidence="4" key="1">
    <citation type="submission" date="2017-02" db="EMBL/GenBank/DDBJ databases">
        <authorList>
            <person name="Dridi B."/>
        </authorList>
    </citation>
    <scope>NUCLEOTIDE SEQUENCE [LARGE SCALE GENOMIC DNA]</scope>
    <source>
        <strain evidence="4">B Co 03.10</strain>
    </source>
</reference>
<feature type="region of interest" description="Disordered" evidence="2">
    <location>
        <begin position="1"/>
        <end position="36"/>
    </location>
</feature>
<dbReference type="AlphaFoldDB" id="A0A1X6XHZ1"/>
<feature type="compositionally biased region" description="Basic and acidic residues" evidence="2">
    <location>
        <begin position="1"/>
        <end position="10"/>
    </location>
</feature>
<dbReference type="Pfam" id="PF02645">
    <property type="entry name" value="DegV"/>
    <property type="match status" value="1"/>
</dbReference>
<proteinExistence type="predicted"/>
<dbReference type="GO" id="GO:0008289">
    <property type="term" value="F:lipid binding"/>
    <property type="evidence" value="ECO:0007669"/>
    <property type="project" value="UniProtKB-KW"/>
</dbReference>
<organism evidence="3 4">
    <name type="scientific">Brevibacterium yomogidense</name>
    <dbReference type="NCBI Taxonomy" id="946573"/>
    <lineage>
        <taxon>Bacteria</taxon>
        <taxon>Bacillati</taxon>
        <taxon>Actinomycetota</taxon>
        <taxon>Actinomycetes</taxon>
        <taxon>Micrococcales</taxon>
        <taxon>Brevibacteriaceae</taxon>
        <taxon>Brevibacterium</taxon>
    </lineage>
</organism>
<keyword evidence="4" id="KW-1185">Reference proteome</keyword>
<accession>A0A1X6XHZ1</accession>
<dbReference type="Proteomes" id="UP000196581">
    <property type="component" value="Unassembled WGS sequence"/>
</dbReference>
<dbReference type="InterPro" id="IPR003797">
    <property type="entry name" value="DegV"/>
</dbReference>